<evidence type="ECO:0000313" key="3">
    <source>
        <dbReference type="Proteomes" id="UP000315344"/>
    </source>
</evidence>
<name>A0A533IBB8_PARDE</name>
<protein>
    <recommendedName>
        <fullName evidence="4">PH domain-containing protein</fullName>
    </recommendedName>
</protein>
<evidence type="ECO:0000313" key="2">
    <source>
        <dbReference type="EMBL" id="TKW67797.1"/>
    </source>
</evidence>
<keyword evidence="1" id="KW-0812">Transmembrane</keyword>
<proteinExistence type="predicted"/>
<reference evidence="2 3" key="1">
    <citation type="journal article" date="2017" name="Nat. Commun.">
        <title>In situ click chemistry generation of cyclooxygenase-2 inhibitors.</title>
        <authorList>
            <person name="Bhardwaj A."/>
            <person name="Kaur J."/>
            <person name="Wuest M."/>
            <person name="Wuest F."/>
        </authorList>
    </citation>
    <scope>NUCLEOTIDE SEQUENCE [LARGE SCALE GENOMIC DNA]</scope>
    <source>
        <strain evidence="2">S2_012_000_R3_94</strain>
    </source>
</reference>
<dbReference type="InterPro" id="IPR048136">
    <property type="entry name" value="STM3941-like"/>
</dbReference>
<evidence type="ECO:0008006" key="4">
    <source>
        <dbReference type="Google" id="ProtNLM"/>
    </source>
</evidence>
<accession>A0A533IBB8</accession>
<evidence type="ECO:0000256" key="1">
    <source>
        <dbReference type="SAM" id="Phobius"/>
    </source>
</evidence>
<keyword evidence="1" id="KW-0472">Membrane</keyword>
<dbReference type="Proteomes" id="UP000315344">
    <property type="component" value="Unassembled WGS sequence"/>
</dbReference>
<dbReference type="NCBIfam" id="NF041635">
    <property type="entry name" value="STM3941_fam"/>
    <property type="match status" value="1"/>
</dbReference>
<feature type="transmembrane region" description="Helical" evidence="1">
    <location>
        <begin position="17"/>
        <end position="37"/>
    </location>
</feature>
<dbReference type="AlphaFoldDB" id="A0A533IBB8"/>
<organism evidence="2 3">
    <name type="scientific">Paracoccus denitrificans</name>
    <dbReference type="NCBI Taxonomy" id="266"/>
    <lineage>
        <taxon>Bacteria</taxon>
        <taxon>Pseudomonadati</taxon>
        <taxon>Pseudomonadota</taxon>
        <taxon>Alphaproteobacteria</taxon>
        <taxon>Rhodobacterales</taxon>
        <taxon>Paracoccaceae</taxon>
        <taxon>Paracoccus</taxon>
    </lineage>
</organism>
<dbReference type="EMBL" id="VAFL01000003">
    <property type="protein sequence ID" value="TKW67797.1"/>
    <property type="molecule type" value="Genomic_DNA"/>
</dbReference>
<keyword evidence="1" id="KW-1133">Transmembrane helix</keyword>
<gene>
    <name evidence="2" type="ORF">DI616_05665</name>
</gene>
<feature type="transmembrane region" description="Helical" evidence="1">
    <location>
        <begin position="49"/>
        <end position="66"/>
    </location>
</feature>
<sequence>MSILDEQIEAHYAPMKLILILCGCVLMLAGSGMLAFGYDGSGPGDLSMFIGWVGLIFFAVCSLLWVRQVSRLGQPAITLSRAGLHDVRLSQRPVPWRAIKGTHIWQQHRQKILVLQVAPAVEPEIGLTRVARLSRGLNAKYGNDGLYVPLTGLKMDADRLASEIDARVRATRSGA</sequence>
<comment type="caution">
    <text evidence="2">The sequence shown here is derived from an EMBL/GenBank/DDBJ whole genome shotgun (WGS) entry which is preliminary data.</text>
</comment>